<gene>
    <name evidence="1" type="ORF">AL536_04825</name>
    <name evidence="2" type="ORF">NCTC11327_04581</name>
</gene>
<evidence type="ECO:0000313" key="2">
    <source>
        <dbReference type="EMBL" id="SUQ27685.1"/>
    </source>
</evidence>
<reference evidence="3" key="1">
    <citation type="submission" date="2015-12" db="EMBL/GenBank/DDBJ databases">
        <title>FDA dAtabase for Regulatory Grade micrObial Sequences (FDA-ARGOS): Supporting development and validation of Infectious Disease Dx tests.</title>
        <authorList>
            <person name="Hoffmann M."/>
            <person name="Allard M."/>
            <person name="Evans P."/>
            <person name="Brown E."/>
            <person name="Tallon L.J."/>
            <person name="Sadzewicz L."/>
            <person name="Sengamalay N."/>
            <person name="Ott S."/>
            <person name="Godinez A."/>
            <person name="Nagaraj S."/>
            <person name="Vyas G."/>
            <person name="Aluvathingal J."/>
            <person name="Nadendla S."/>
            <person name="Geyer C."/>
            <person name="Sichtig H."/>
        </authorList>
    </citation>
    <scope>NUCLEOTIDE SEQUENCE [LARGE SCALE GENOMIC DNA]</scope>
    <source>
        <strain evidence="3">ATCC 33809</strain>
    </source>
</reference>
<dbReference type="Proteomes" id="UP000254626">
    <property type="component" value="Unassembled WGS sequence"/>
</dbReference>
<dbReference type="EMBL" id="UHIP01000002">
    <property type="protein sequence ID" value="SUQ27685.1"/>
    <property type="molecule type" value="Genomic_DNA"/>
</dbReference>
<evidence type="ECO:0000313" key="1">
    <source>
        <dbReference type="EMBL" id="AMF92798.1"/>
    </source>
</evidence>
<accession>A0AAX2LWV2</accession>
<dbReference type="EMBL" id="CP014034">
    <property type="protein sequence ID" value="AMF92798.1"/>
    <property type="molecule type" value="Genomic_DNA"/>
</dbReference>
<reference evidence="1" key="2">
    <citation type="submission" date="2018-01" db="EMBL/GenBank/DDBJ databases">
        <title>FDA dAtabase for Regulatory Grade micrObial Sequences (FDA-ARGOS): Supporting development and validation of Infectious Disease Dx tests.</title>
        <authorList>
            <person name="Hoffmann M."/>
            <person name="Allard M."/>
            <person name="Evans P."/>
            <person name="Brown E."/>
            <person name="Tallon L."/>
            <person name="Sadzewicz L."/>
            <person name="Sengamalay N."/>
            <person name="Ott S."/>
            <person name="Godinez A."/>
            <person name="Nagaraj S."/>
            <person name="Vyas G."/>
            <person name="Aluvathingal J."/>
            <person name="Nadendla S."/>
            <person name="Geyer C."/>
            <person name="Sichtig H."/>
        </authorList>
    </citation>
    <scope>NUCLEOTIDE SEQUENCE</scope>
    <source>
        <strain evidence="1">ATCC 33809</strain>
    </source>
</reference>
<dbReference type="KEGG" id="vfl:AL536_04825"/>
<evidence type="ECO:0000313" key="3">
    <source>
        <dbReference type="Proteomes" id="UP000057088"/>
    </source>
</evidence>
<dbReference type="AlphaFoldDB" id="A0AAX2LWV2"/>
<sequence>MGFNDDFVLFRLISVQNNRIQSLIAYHSAKYDHVIRVLIAIKALSGQISLDFHAVKCALIESNDEFI</sequence>
<proteinExistence type="predicted"/>
<organism evidence="2 4">
    <name type="scientific">Vibrio fluvialis</name>
    <dbReference type="NCBI Taxonomy" id="676"/>
    <lineage>
        <taxon>Bacteria</taxon>
        <taxon>Pseudomonadati</taxon>
        <taxon>Pseudomonadota</taxon>
        <taxon>Gammaproteobacteria</taxon>
        <taxon>Vibrionales</taxon>
        <taxon>Vibrionaceae</taxon>
        <taxon>Vibrio</taxon>
    </lineage>
</organism>
<dbReference type="Proteomes" id="UP000057088">
    <property type="component" value="Chromosome 1"/>
</dbReference>
<reference evidence="2 4" key="3">
    <citation type="submission" date="2018-06" db="EMBL/GenBank/DDBJ databases">
        <authorList>
            <consortium name="Pathogen Informatics"/>
            <person name="Doyle S."/>
        </authorList>
    </citation>
    <scope>NUCLEOTIDE SEQUENCE [LARGE SCALE GENOMIC DNA]</scope>
    <source>
        <strain evidence="2 4">NCTC11327</strain>
    </source>
</reference>
<name>A0AAX2LWV2_VIBFL</name>
<protein>
    <submittedName>
        <fullName evidence="2">Uncharacterized protein</fullName>
    </submittedName>
</protein>
<keyword evidence="3" id="KW-1185">Reference proteome</keyword>
<evidence type="ECO:0000313" key="4">
    <source>
        <dbReference type="Proteomes" id="UP000254626"/>
    </source>
</evidence>